<dbReference type="RefSeq" id="WP_354464066.1">
    <property type="nucleotide sequence ID" value="NZ_JBEWSZ010000005.1"/>
</dbReference>
<gene>
    <name evidence="1" type="ORF">ABVQ20_33295</name>
</gene>
<name>A0ABV2DP38_9HYPH</name>
<keyword evidence="2" id="KW-1185">Reference proteome</keyword>
<sequence>MGIFSGLKGRRRSAQLARTFERTNGPIQPDWGVFAHNIGLGDHIVCNAIVRKLSPSYKILVLPVKSQNVSAVRWMFSDLPNIRTLIVEEGHDPRLVADAFERAGAKAIRAGGMANPQWRDEMQMRFDAAFYEQAGVPFEQRWTAFGAPRDCDAEADLFRLVAPADPYIFVHDDAGRGYAIDEARLPRDIVRIRPRPGLTDILFHYRKVIEGAAEVHCISSSFAQYLECLPSGRPQYLHRYPREDGTWSTWRNFQVLE</sequence>
<dbReference type="EMBL" id="JBEWSZ010000005">
    <property type="protein sequence ID" value="MET2831835.1"/>
    <property type="molecule type" value="Genomic_DNA"/>
</dbReference>
<protein>
    <submittedName>
        <fullName evidence="1">Uncharacterized protein</fullName>
    </submittedName>
</protein>
<accession>A0ABV2DP38</accession>
<proteinExistence type="predicted"/>
<organism evidence="1 2">
    <name type="scientific">Mesorhizobium shangrilense</name>
    <dbReference type="NCBI Taxonomy" id="460060"/>
    <lineage>
        <taxon>Bacteria</taxon>
        <taxon>Pseudomonadati</taxon>
        <taxon>Pseudomonadota</taxon>
        <taxon>Alphaproteobacteria</taxon>
        <taxon>Hyphomicrobiales</taxon>
        <taxon>Phyllobacteriaceae</taxon>
        <taxon>Mesorhizobium</taxon>
    </lineage>
</organism>
<evidence type="ECO:0000313" key="1">
    <source>
        <dbReference type="EMBL" id="MET2831835.1"/>
    </source>
</evidence>
<evidence type="ECO:0000313" key="2">
    <source>
        <dbReference type="Proteomes" id="UP001548832"/>
    </source>
</evidence>
<dbReference type="Proteomes" id="UP001548832">
    <property type="component" value="Unassembled WGS sequence"/>
</dbReference>
<comment type="caution">
    <text evidence="1">The sequence shown here is derived from an EMBL/GenBank/DDBJ whole genome shotgun (WGS) entry which is preliminary data.</text>
</comment>
<reference evidence="1 2" key="1">
    <citation type="submission" date="2024-06" db="EMBL/GenBank/DDBJ databases">
        <authorList>
            <person name="Kim D.-U."/>
        </authorList>
    </citation>
    <scope>NUCLEOTIDE SEQUENCE [LARGE SCALE GENOMIC DNA]</scope>
    <source>
        <strain evidence="1 2">KACC15460</strain>
    </source>
</reference>